<accession>A0A401QAK6</accession>
<dbReference type="AlphaFoldDB" id="A0A401QAK6"/>
<proteinExistence type="predicted"/>
<organism evidence="1 2">
    <name type="scientific">Scyliorhinus torazame</name>
    <name type="common">Cloudy catshark</name>
    <name type="synonym">Catulus torazame</name>
    <dbReference type="NCBI Taxonomy" id="75743"/>
    <lineage>
        <taxon>Eukaryota</taxon>
        <taxon>Metazoa</taxon>
        <taxon>Chordata</taxon>
        <taxon>Craniata</taxon>
        <taxon>Vertebrata</taxon>
        <taxon>Chondrichthyes</taxon>
        <taxon>Elasmobranchii</taxon>
        <taxon>Galeomorphii</taxon>
        <taxon>Galeoidea</taxon>
        <taxon>Carcharhiniformes</taxon>
        <taxon>Scyliorhinidae</taxon>
        <taxon>Scyliorhinus</taxon>
    </lineage>
</organism>
<protein>
    <submittedName>
        <fullName evidence="1">Uncharacterized protein</fullName>
    </submittedName>
</protein>
<evidence type="ECO:0000313" key="1">
    <source>
        <dbReference type="EMBL" id="GCB82424.1"/>
    </source>
</evidence>
<dbReference type="EMBL" id="BFAA01022119">
    <property type="protein sequence ID" value="GCB82424.1"/>
    <property type="molecule type" value="Genomic_DNA"/>
</dbReference>
<comment type="caution">
    <text evidence="1">The sequence shown here is derived from an EMBL/GenBank/DDBJ whole genome shotgun (WGS) entry which is preliminary data.</text>
</comment>
<name>A0A401QAK6_SCYTO</name>
<keyword evidence="2" id="KW-1185">Reference proteome</keyword>
<dbReference type="OrthoDB" id="6782434at2759"/>
<reference evidence="1 2" key="1">
    <citation type="journal article" date="2018" name="Nat. Ecol. Evol.">
        <title>Shark genomes provide insights into elasmobranch evolution and the origin of vertebrates.</title>
        <authorList>
            <person name="Hara Y"/>
            <person name="Yamaguchi K"/>
            <person name="Onimaru K"/>
            <person name="Kadota M"/>
            <person name="Koyanagi M"/>
            <person name="Keeley SD"/>
            <person name="Tatsumi K"/>
            <person name="Tanaka K"/>
            <person name="Motone F"/>
            <person name="Kageyama Y"/>
            <person name="Nozu R"/>
            <person name="Adachi N"/>
            <person name="Nishimura O"/>
            <person name="Nakagawa R"/>
            <person name="Tanegashima C"/>
            <person name="Kiyatake I"/>
            <person name="Matsumoto R"/>
            <person name="Murakumo K"/>
            <person name="Nishida K"/>
            <person name="Terakita A"/>
            <person name="Kuratani S"/>
            <person name="Sato K"/>
            <person name="Hyodo S Kuraku.S."/>
        </authorList>
    </citation>
    <scope>NUCLEOTIDE SEQUENCE [LARGE SCALE GENOMIC DNA]</scope>
</reference>
<dbReference type="Proteomes" id="UP000288216">
    <property type="component" value="Unassembled WGS sequence"/>
</dbReference>
<dbReference type="OMA" id="IMCELIA"/>
<evidence type="ECO:0000313" key="2">
    <source>
        <dbReference type="Proteomes" id="UP000288216"/>
    </source>
</evidence>
<dbReference type="PANTHER" id="PTHR37162:SF10">
    <property type="entry name" value="DUF4371 DOMAIN-CONTAINING PROTEIN"/>
    <property type="match status" value="1"/>
</dbReference>
<gene>
    <name evidence="1" type="ORF">scyTo_0022323</name>
</gene>
<dbReference type="PANTHER" id="PTHR37162">
    <property type="entry name" value="HAT FAMILY DIMERISATION DOMAINCONTAINING PROTEIN-RELATED"/>
    <property type="match status" value="1"/>
</dbReference>
<sequence>MQQKGNLVVRAETLMTHFVIKHNVEFSAADHLTHLVKVMFLGSSIASKFASRRTKIAAIAKTQDQETEGGILEKIRKIPFSILSDGSFDHGVEEQLDPIVRFFDTDVDRVISELLEIATTKERSSGKIFWTMFLRKTTFLGET</sequence>